<comment type="caution">
    <text evidence="2">The sequence shown here is derived from an EMBL/GenBank/DDBJ whole genome shotgun (WGS) entry which is preliminary data.</text>
</comment>
<dbReference type="STRING" id="1802701.A3A33_03695"/>
<evidence type="ECO:0008006" key="4">
    <source>
        <dbReference type="Google" id="ProtNLM"/>
    </source>
</evidence>
<evidence type="ECO:0000256" key="1">
    <source>
        <dbReference type="SAM" id="Phobius"/>
    </source>
</evidence>
<keyword evidence="1" id="KW-0812">Transmembrane</keyword>
<protein>
    <recommendedName>
        <fullName evidence="4">PsbP C-terminal domain-containing protein</fullName>
    </recommendedName>
</protein>
<keyword evidence="1" id="KW-1133">Transmembrane helix</keyword>
<dbReference type="AlphaFoldDB" id="A0A1F8GV59"/>
<dbReference type="EMBL" id="MGKP01000008">
    <property type="protein sequence ID" value="OGN29295.1"/>
    <property type="molecule type" value="Genomic_DNA"/>
</dbReference>
<feature type="transmembrane region" description="Helical" evidence="1">
    <location>
        <begin position="6"/>
        <end position="22"/>
    </location>
</feature>
<reference evidence="2 3" key="1">
    <citation type="journal article" date="2016" name="Nat. Commun.">
        <title>Thousands of microbial genomes shed light on interconnected biogeochemical processes in an aquifer system.</title>
        <authorList>
            <person name="Anantharaman K."/>
            <person name="Brown C.T."/>
            <person name="Hug L.A."/>
            <person name="Sharon I."/>
            <person name="Castelle C.J."/>
            <person name="Probst A.J."/>
            <person name="Thomas B.C."/>
            <person name="Singh A."/>
            <person name="Wilkins M.J."/>
            <person name="Karaoz U."/>
            <person name="Brodie E.L."/>
            <person name="Williams K.H."/>
            <person name="Hubbard S.S."/>
            <person name="Banfield J.F."/>
        </authorList>
    </citation>
    <scope>NUCLEOTIDE SEQUENCE [LARGE SCALE GENOMIC DNA]</scope>
</reference>
<evidence type="ECO:0000313" key="3">
    <source>
        <dbReference type="Proteomes" id="UP000179047"/>
    </source>
</evidence>
<evidence type="ECO:0000313" key="2">
    <source>
        <dbReference type="EMBL" id="OGN29295.1"/>
    </source>
</evidence>
<gene>
    <name evidence="2" type="ORF">A3A33_03695</name>
</gene>
<organism evidence="2 3">
    <name type="scientific">Candidatus Yanofskybacteria bacterium RIFCSPLOWO2_01_FULL_49_25</name>
    <dbReference type="NCBI Taxonomy" id="1802701"/>
    <lineage>
        <taxon>Bacteria</taxon>
        <taxon>Candidatus Yanofskyibacteriota</taxon>
    </lineage>
</organism>
<sequence length="201" mass="21782">MNKTLVGIVIVAVVVVGVYFLLRKPVQVAQTPTSSPSASPTGSVATAGWKVYANTDYSYSFSYPADWQLGDSPNSSVPDTTNKHIAFDGKGYRFQVDVVTPSSACDTAKSCIENNKVSFSSDQKSTGLVSAQAPFLFSEVIERPVAGQSGWRYEVYYGYKNGKVYQIVATYESVKIVEAGYIPPTYASSISKVLATFKFTN</sequence>
<accession>A0A1F8GV59</accession>
<name>A0A1F8GV59_9BACT</name>
<proteinExistence type="predicted"/>
<keyword evidence="1" id="KW-0472">Membrane</keyword>
<dbReference type="Proteomes" id="UP000179047">
    <property type="component" value="Unassembled WGS sequence"/>
</dbReference>